<dbReference type="GO" id="GO:0003756">
    <property type="term" value="F:protein disulfide isomerase activity"/>
    <property type="evidence" value="ECO:0007669"/>
    <property type="project" value="UniProtKB-EC"/>
</dbReference>
<dbReference type="Gene3D" id="3.40.30.10">
    <property type="entry name" value="Glutaredoxin"/>
    <property type="match status" value="2"/>
</dbReference>
<keyword evidence="5" id="KW-0677">Repeat</keyword>
<dbReference type="PROSITE" id="PS51352">
    <property type="entry name" value="THIOREDOXIN_2"/>
    <property type="match status" value="2"/>
</dbReference>
<name>A0A9P6JZY4_9FUNG</name>
<feature type="domain" description="Thioredoxin" evidence="11">
    <location>
        <begin position="6"/>
        <end position="109"/>
    </location>
</feature>
<dbReference type="Proteomes" id="UP000723463">
    <property type="component" value="Unassembled WGS sequence"/>
</dbReference>
<dbReference type="SUPFAM" id="SSF47933">
    <property type="entry name" value="ERP29 C domain-like"/>
    <property type="match status" value="1"/>
</dbReference>
<proteinExistence type="inferred from homology"/>
<dbReference type="GO" id="GO:0005783">
    <property type="term" value="C:endoplasmic reticulum"/>
    <property type="evidence" value="ECO:0007669"/>
    <property type="project" value="InterPro"/>
</dbReference>
<evidence type="ECO:0000256" key="9">
    <source>
        <dbReference type="RuleBase" id="RU004208"/>
    </source>
</evidence>
<dbReference type="PANTHER" id="PTHR45672">
    <property type="entry name" value="PROTEIN DISULFIDE-ISOMERASE C17H9.14C-RELATED"/>
    <property type="match status" value="1"/>
</dbReference>
<keyword evidence="6" id="KW-1015">Disulfide bond</keyword>
<dbReference type="SUPFAM" id="SSF52833">
    <property type="entry name" value="Thioredoxin-like"/>
    <property type="match status" value="2"/>
</dbReference>
<dbReference type="PRINTS" id="PR00421">
    <property type="entry name" value="THIOREDOXIN"/>
</dbReference>
<gene>
    <name evidence="12" type="ORF">EC957_005096</name>
</gene>
<evidence type="ECO:0000256" key="3">
    <source>
        <dbReference type="ARBA" id="ARBA00012723"/>
    </source>
</evidence>
<dbReference type="AlphaFoldDB" id="A0A9P6JZY4"/>
<protein>
    <recommendedName>
        <fullName evidence="3">protein disulfide-isomerase</fullName>
        <ecNumber evidence="3">5.3.4.1</ecNumber>
    </recommendedName>
</protein>
<dbReference type="PROSITE" id="PS00194">
    <property type="entry name" value="THIOREDOXIN_1"/>
    <property type="match status" value="2"/>
</dbReference>
<sequence length="382" mass="41679">MLRKSIVLGAVAVLLSLAASVVLADGHVHALTSETFDSTLGSKPALVEFYAPWCGHCKNLEPIYAQLGEAFSAKKDKFLIAKADADSERTLASRFGIRGYPTIKWFPQGIDAVAEEYTGGRDLESLTEFVTKRTGVKGVVKKVVSAVVVVTDRDFEEKVLKSGKNVLVEFFAPWCGHCKNLAPTYEKLAADFANEKDVVVAKVDATVEKSLASKYDVTSYPTLKYFPSTSPSKPIEYSGGRSEQELVTFLNKHAGTARASGGKLLRTAGRIPALDTIASQFALSSSPEEKKTLIEMGKKTANESGDKNAKHYLRVFEKDGEADEFIVAERKRLEKIMDEGKVTPIKLDEFAVRHNIISAFAAPAPPVQAAAEQVDDLERDEL</sequence>
<dbReference type="InterPro" id="IPR013766">
    <property type="entry name" value="Thioredoxin_domain"/>
</dbReference>
<dbReference type="InterPro" id="IPR017937">
    <property type="entry name" value="Thioredoxin_CS"/>
</dbReference>
<dbReference type="NCBIfam" id="TIGR01126">
    <property type="entry name" value="pdi_dom"/>
    <property type="match status" value="2"/>
</dbReference>
<evidence type="ECO:0000256" key="10">
    <source>
        <dbReference type="SAM" id="SignalP"/>
    </source>
</evidence>
<comment type="caution">
    <text evidence="12">The sequence shown here is derived from an EMBL/GenBank/DDBJ whole genome shotgun (WGS) entry which is preliminary data.</text>
</comment>
<dbReference type="InterPro" id="IPR036249">
    <property type="entry name" value="Thioredoxin-like_sf"/>
</dbReference>
<keyword evidence="7" id="KW-0413">Isomerase</keyword>
<dbReference type="EC" id="5.3.4.1" evidence="3"/>
<feature type="domain" description="Thioredoxin" evidence="11">
    <location>
        <begin position="120"/>
        <end position="255"/>
    </location>
</feature>
<dbReference type="Gene3D" id="1.20.1150.12">
    <property type="entry name" value="Endoplasmic reticulum resident protein 29, C-terminal domain"/>
    <property type="match status" value="1"/>
</dbReference>
<evidence type="ECO:0000256" key="2">
    <source>
        <dbReference type="ARBA" id="ARBA00006347"/>
    </source>
</evidence>
<reference evidence="12" key="1">
    <citation type="journal article" date="2020" name="Fungal Divers.">
        <title>Resolving the Mortierellaceae phylogeny through synthesis of multi-gene phylogenetics and phylogenomics.</title>
        <authorList>
            <person name="Vandepol N."/>
            <person name="Liber J."/>
            <person name="Desiro A."/>
            <person name="Na H."/>
            <person name="Kennedy M."/>
            <person name="Barry K."/>
            <person name="Grigoriev I.V."/>
            <person name="Miller A.N."/>
            <person name="O'Donnell K."/>
            <person name="Stajich J.E."/>
            <person name="Bonito G."/>
        </authorList>
    </citation>
    <scope>NUCLEOTIDE SEQUENCE</scope>
    <source>
        <strain evidence="12">NRRL 2591</strain>
    </source>
</reference>
<dbReference type="PANTHER" id="PTHR45672:SF11">
    <property type="entry name" value="PROTEIN DISULFIDE-ISOMERASE C17H9.14C"/>
    <property type="match status" value="1"/>
</dbReference>
<keyword evidence="8" id="KW-0676">Redox-active center</keyword>
<dbReference type="GO" id="GO:0006457">
    <property type="term" value="P:protein folding"/>
    <property type="evidence" value="ECO:0007669"/>
    <property type="project" value="TreeGrafter"/>
</dbReference>
<evidence type="ECO:0000256" key="8">
    <source>
        <dbReference type="ARBA" id="ARBA00023284"/>
    </source>
</evidence>
<dbReference type="InterPro" id="IPR036356">
    <property type="entry name" value="ERp29_C_sf"/>
</dbReference>
<dbReference type="Pfam" id="PF07749">
    <property type="entry name" value="ERp29"/>
    <property type="match status" value="1"/>
</dbReference>
<dbReference type="Pfam" id="PF00085">
    <property type="entry name" value="Thioredoxin"/>
    <property type="match status" value="2"/>
</dbReference>
<organism evidence="12 13">
    <name type="scientific">Mortierella hygrophila</name>
    <dbReference type="NCBI Taxonomy" id="979708"/>
    <lineage>
        <taxon>Eukaryota</taxon>
        <taxon>Fungi</taxon>
        <taxon>Fungi incertae sedis</taxon>
        <taxon>Mucoromycota</taxon>
        <taxon>Mortierellomycotina</taxon>
        <taxon>Mortierellomycetes</taxon>
        <taxon>Mortierellales</taxon>
        <taxon>Mortierellaceae</taxon>
        <taxon>Mortierella</taxon>
    </lineage>
</organism>
<keyword evidence="4 10" id="KW-0732">Signal</keyword>
<dbReference type="EMBL" id="JAAAXW010000232">
    <property type="protein sequence ID" value="KAF9539722.1"/>
    <property type="molecule type" value="Genomic_DNA"/>
</dbReference>
<comment type="catalytic activity">
    <reaction evidence="1">
        <text>Catalyzes the rearrangement of -S-S- bonds in proteins.</text>
        <dbReference type="EC" id="5.3.4.1"/>
    </reaction>
</comment>
<evidence type="ECO:0000313" key="13">
    <source>
        <dbReference type="Proteomes" id="UP000723463"/>
    </source>
</evidence>
<accession>A0A9P6JZY4</accession>
<evidence type="ECO:0000256" key="7">
    <source>
        <dbReference type="ARBA" id="ARBA00023235"/>
    </source>
</evidence>
<feature type="chain" id="PRO_5040312038" description="protein disulfide-isomerase" evidence="10">
    <location>
        <begin position="25"/>
        <end position="382"/>
    </location>
</feature>
<evidence type="ECO:0000259" key="11">
    <source>
        <dbReference type="PROSITE" id="PS51352"/>
    </source>
</evidence>
<dbReference type="CDD" id="cd02998">
    <property type="entry name" value="PDI_a_ERp38"/>
    <property type="match status" value="1"/>
</dbReference>
<comment type="similarity">
    <text evidence="2 9">Belongs to the protein disulfide isomerase family.</text>
</comment>
<dbReference type="FunFam" id="3.40.30.10:FF:000032">
    <property type="entry name" value="Protein disulfide-isomerase A6 homolog"/>
    <property type="match status" value="1"/>
</dbReference>
<feature type="signal peptide" evidence="10">
    <location>
        <begin position="1"/>
        <end position="24"/>
    </location>
</feature>
<evidence type="ECO:0000313" key="12">
    <source>
        <dbReference type="EMBL" id="KAF9539722.1"/>
    </source>
</evidence>
<evidence type="ECO:0000256" key="6">
    <source>
        <dbReference type="ARBA" id="ARBA00023157"/>
    </source>
</evidence>
<keyword evidence="13" id="KW-1185">Reference proteome</keyword>
<dbReference type="InterPro" id="IPR011679">
    <property type="entry name" value="ERp29_C"/>
</dbReference>
<dbReference type="InterPro" id="IPR005788">
    <property type="entry name" value="PDI_thioredoxin-like_dom"/>
</dbReference>
<dbReference type="InterPro" id="IPR051063">
    <property type="entry name" value="PDI"/>
</dbReference>
<evidence type="ECO:0000256" key="5">
    <source>
        <dbReference type="ARBA" id="ARBA00022737"/>
    </source>
</evidence>
<evidence type="ECO:0000256" key="4">
    <source>
        <dbReference type="ARBA" id="ARBA00022729"/>
    </source>
</evidence>
<evidence type="ECO:0000256" key="1">
    <source>
        <dbReference type="ARBA" id="ARBA00001182"/>
    </source>
</evidence>